<dbReference type="InterPro" id="IPR039048">
    <property type="entry name" value="Trub2"/>
</dbReference>
<feature type="domain" description="Pseudouridine synthase II N-terminal" evidence="2">
    <location>
        <begin position="107"/>
        <end position="239"/>
    </location>
</feature>
<proteinExistence type="inferred from homology"/>
<comment type="caution">
    <text evidence="3">The sequence shown here is derived from an EMBL/GenBank/DDBJ whole genome shotgun (WGS) entry which is preliminary data.</text>
</comment>
<dbReference type="Gene3D" id="3.30.2350.10">
    <property type="entry name" value="Pseudouridine synthase"/>
    <property type="match status" value="1"/>
</dbReference>
<reference evidence="3 4" key="1">
    <citation type="submission" date="2020-04" db="EMBL/GenBank/DDBJ databases">
        <authorList>
            <person name="Alioto T."/>
            <person name="Alioto T."/>
            <person name="Gomez Garrido J."/>
        </authorList>
    </citation>
    <scope>NUCLEOTIDE SEQUENCE [LARGE SCALE GENOMIC DNA]</scope>
</reference>
<evidence type="ECO:0000313" key="4">
    <source>
        <dbReference type="Proteomes" id="UP000494165"/>
    </source>
</evidence>
<dbReference type="EMBL" id="CADEPI010000075">
    <property type="protein sequence ID" value="CAB3372696.1"/>
    <property type="molecule type" value="Genomic_DNA"/>
</dbReference>
<gene>
    <name evidence="3" type="ORF">CLODIP_2_CD04426</name>
</gene>
<dbReference type="GO" id="GO:0003723">
    <property type="term" value="F:RNA binding"/>
    <property type="evidence" value="ECO:0007669"/>
    <property type="project" value="InterPro"/>
</dbReference>
<dbReference type="Proteomes" id="UP000494165">
    <property type="component" value="Unassembled WGS sequence"/>
</dbReference>
<name>A0A8S1D490_9INSE</name>
<organism evidence="3 4">
    <name type="scientific">Cloeon dipterum</name>
    <dbReference type="NCBI Taxonomy" id="197152"/>
    <lineage>
        <taxon>Eukaryota</taxon>
        <taxon>Metazoa</taxon>
        <taxon>Ecdysozoa</taxon>
        <taxon>Arthropoda</taxon>
        <taxon>Hexapoda</taxon>
        <taxon>Insecta</taxon>
        <taxon>Pterygota</taxon>
        <taxon>Palaeoptera</taxon>
        <taxon>Ephemeroptera</taxon>
        <taxon>Pisciforma</taxon>
        <taxon>Baetidae</taxon>
        <taxon>Cloeon</taxon>
    </lineage>
</organism>
<dbReference type="GO" id="GO:0009982">
    <property type="term" value="F:pseudouridine synthase activity"/>
    <property type="evidence" value="ECO:0007669"/>
    <property type="project" value="InterPro"/>
</dbReference>
<dbReference type="SUPFAM" id="SSF55120">
    <property type="entry name" value="Pseudouridine synthase"/>
    <property type="match status" value="1"/>
</dbReference>
<evidence type="ECO:0000259" key="2">
    <source>
        <dbReference type="Pfam" id="PF01509"/>
    </source>
</evidence>
<evidence type="ECO:0000256" key="1">
    <source>
        <dbReference type="ARBA" id="ARBA00008999"/>
    </source>
</evidence>
<dbReference type="InterPro" id="IPR020103">
    <property type="entry name" value="PsdUridine_synth_cat_dom_sf"/>
</dbReference>
<accession>A0A8S1D490</accession>
<keyword evidence="4" id="KW-1185">Reference proteome</keyword>
<comment type="similarity">
    <text evidence="1">Belongs to the pseudouridine synthase TruB family.</text>
</comment>
<dbReference type="GO" id="GO:0006396">
    <property type="term" value="P:RNA processing"/>
    <property type="evidence" value="ECO:0007669"/>
    <property type="project" value="InterPro"/>
</dbReference>
<dbReference type="GO" id="GO:0001522">
    <property type="term" value="P:pseudouridine synthesis"/>
    <property type="evidence" value="ECO:0007669"/>
    <property type="project" value="InterPro"/>
</dbReference>
<dbReference type="AlphaFoldDB" id="A0A8S1D490"/>
<dbReference type="PANTHER" id="PTHR13195:SF0">
    <property type="entry name" value="PSEUDOURIDYLATE SYNTHASE TRUB2, MITOCHONDRIAL"/>
    <property type="match status" value="1"/>
</dbReference>
<protein>
    <recommendedName>
        <fullName evidence="2">Pseudouridine synthase II N-terminal domain-containing protein</fullName>
    </recommendedName>
</protein>
<sequence>MKSTRDASLVWKHLKGIVCLYKPPRKSVAVVRHTIKSHLCRDLNQMKVRPPTPYVMIESELKDLPAEKTESKNVIKVIPSYADNVLVTGPRYVTEEIRGRMVHELGYKSSGLLLLGINGGCNEVKNKTFHQLVRCYQVGVRLGLETDSGWFDEGRGKAKASFKHVPPHAVTTVLASMQAAHTKCAFSLAGVLPDSQEAYELALQGTIKPKTTGGCVIYSARLLDFRLPDFTIELHTLNETEDYFLSMVELLGIKLRSAATTTSIKCVQIGNFGVEHALSSADWDLQHILKNMKLCSKLVEENSEIVPNLDEERLDVSGRNIYQDKAANN</sequence>
<dbReference type="PANTHER" id="PTHR13195">
    <property type="entry name" value="PSEUDOURIDINE SYNTHASE-RELATED"/>
    <property type="match status" value="1"/>
</dbReference>
<dbReference type="Pfam" id="PF01509">
    <property type="entry name" value="TruB_N"/>
    <property type="match status" value="1"/>
</dbReference>
<dbReference type="InterPro" id="IPR002501">
    <property type="entry name" value="PsdUridine_synth_N"/>
</dbReference>
<evidence type="ECO:0000313" key="3">
    <source>
        <dbReference type="EMBL" id="CAB3372696.1"/>
    </source>
</evidence>
<dbReference type="OrthoDB" id="9995526at2759"/>